<sequence length="176" mass="19509">MNLADDITLVTDRLVLRKPQAQDWPIMRDFYQTDRSAWVGGPKSPEASWRGWAADIGHWQMRGFGGWVATRKDTGAAIGRFGPWYPIEWPEKEIGWVLWDATLEGQGYAAEAAKATLAHAFTVLGWTTAVSYIAATNTPSANLAERLGAALDADAPRPQRDFDVLVYRHNPAQVLA</sequence>
<dbReference type="STRING" id="92947.BVG79_00102"/>
<dbReference type="PANTHER" id="PTHR43792">
    <property type="entry name" value="GNAT FAMILY, PUTATIVE (AFU_ORTHOLOGUE AFUA_3G00765)-RELATED-RELATED"/>
    <property type="match status" value="1"/>
</dbReference>
<dbReference type="InterPro" id="IPR000182">
    <property type="entry name" value="GNAT_dom"/>
</dbReference>
<keyword evidence="2" id="KW-0808">Transferase</keyword>
<feature type="domain" description="N-acetyltransferase" evidence="1">
    <location>
        <begin position="14"/>
        <end position="172"/>
    </location>
</feature>
<evidence type="ECO:0000313" key="3">
    <source>
        <dbReference type="Proteomes" id="UP000242447"/>
    </source>
</evidence>
<dbReference type="SUPFAM" id="SSF55729">
    <property type="entry name" value="Acyl-CoA N-acyltransferases (Nat)"/>
    <property type="match status" value="1"/>
</dbReference>
<dbReference type="PROSITE" id="PS51186">
    <property type="entry name" value="GNAT"/>
    <property type="match status" value="1"/>
</dbReference>
<dbReference type="GO" id="GO:0016747">
    <property type="term" value="F:acyltransferase activity, transferring groups other than amino-acyl groups"/>
    <property type="evidence" value="ECO:0007669"/>
    <property type="project" value="InterPro"/>
</dbReference>
<dbReference type="EMBL" id="CP019937">
    <property type="protein sequence ID" value="ARO13462.1"/>
    <property type="molecule type" value="Genomic_DNA"/>
</dbReference>
<reference evidence="2 3" key="1">
    <citation type="submission" date="2017-02" db="EMBL/GenBank/DDBJ databases">
        <title>Ketogulonicigenium robustum SPU B003 Genome sequencing and assembly.</title>
        <authorList>
            <person name="Li Y."/>
            <person name="Liu L."/>
            <person name="Wang C."/>
            <person name="Zhang M."/>
            <person name="Zhang T."/>
            <person name="Zhang Y."/>
        </authorList>
    </citation>
    <scope>NUCLEOTIDE SEQUENCE [LARGE SCALE GENOMIC DNA]</scope>
    <source>
        <strain evidence="2 3">SPU_B003</strain>
    </source>
</reference>
<dbReference type="OrthoDB" id="6293260at2"/>
<dbReference type="AlphaFoldDB" id="A0A1W6NW65"/>
<dbReference type="PANTHER" id="PTHR43792:SF1">
    <property type="entry name" value="N-ACETYLTRANSFERASE DOMAIN-CONTAINING PROTEIN"/>
    <property type="match status" value="1"/>
</dbReference>
<evidence type="ECO:0000313" key="2">
    <source>
        <dbReference type="EMBL" id="ARO13462.1"/>
    </source>
</evidence>
<proteinExistence type="predicted"/>
<accession>A0A1W6NW65</accession>
<evidence type="ECO:0000259" key="1">
    <source>
        <dbReference type="PROSITE" id="PS51186"/>
    </source>
</evidence>
<name>A0A1W6NW65_9RHOB</name>
<gene>
    <name evidence="2" type="ORF">BVG79_00102</name>
</gene>
<keyword evidence="3" id="KW-1185">Reference proteome</keyword>
<organism evidence="2 3">
    <name type="scientific">Ketogulonicigenium robustum</name>
    <dbReference type="NCBI Taxonomy" id="92947"/>
    <lineage>
        <taxon>Bacteria</taxon>
        <taxon>Pseudomonadati</taxon>
        <taxon>Pseudomonadota</taxon>
        <taxon>Alphaproteobacteria</taxon>
        <taxon>Rhodobacterales</taxon>
        <taxon>Roseobacteraceae</taxon>
        <taxon>Ketogulonicigenium</taxon>
    </lineage>
</organism>
<dbReference type="Gene3D" id="3.40.630.30">
    <property type="match status" value="1"/>
</dbReference>
<dbReference type="InterPro" id="IPR016181">
    <property type="entry name" value="Acyl_CoA_acyltransferase"/>
</dbReference>
<dbReference type="Proteomes" id="UP000242447">
    <property type="component" value="Chromosome"/>
</dbReference>
<dbReference type="InterPro" id="IPR051531">
    <property type="entry name" value="N-acetyltransferase"/>
</dbReference>
<dbReference type="Pfam" id="PF13302">
    <property type="entry name" value="Acetyltransf_3"/>
    <property type="match status" value="1"/>
</dbReference>
<dbReference type="KEGG" id="kro:BVG79_00102"/>
<protein>
    <submittedName>
        <fullName evidence="2">GCN5-related N-acetyltransferase</fullName>
    </submittedName>
</protein>